<dbReference type="InterPro" id="IPR004046">
    <property type="entry name" value="GST_C"/>
</dbReference>
<dbReference type="AlphaFoldDB" id="A0A1Q3FIZ5"/>
<dbReference type="GO" id="GO:0005737">
    <property type="term" value="C:cytoplasm"/>
    <property type="evidence" value="ECO:0007669"/>
    <property type="project" value="UniProtKB-SubCell"/>
</dbReference>
<dbReference type="EMBL" id="GFDL01007573">
    <property type="protein sequence ID" value="JAV27472.1"/>
    <property type="molecule type" value="Transcribed_RNA"/>
</dbReference>
<dbReference type="GO" id="GO:0006749">
    <property type="term" value="P:glutathione metabolic process"/>
    <property type="evidence" value="ECO:0007669"/>
    <property type="project" value="TreeGrafter"/>
</dbReference>
<organism evidence="10">
    <name type="scientific">Culex tarsalis</name>
    <name type="common">Encephalitis mosquito</name>
    <dbReference type="NCBI Taxonomy" id="7177"/>
    <lineage>
        <taxon>Eukaryota</taxon>
        <taxon>Metazoa</taxon>
        <taxon>Ecdysozoa</taxon>
        <taxon>Arthropoda</taxon>
        <taxon>Hexapoda</taxon>
        <taxon>Insecta</taxon>
        <taxon>Pterygota</taxon>
        <taxon>Neoptera</taxon>
        <taxon>Endopterygota</taxon>
        <taxon>Diptera</taxon>
        <taxon>Nematocera</taxon>
        <taxon>Culicoidea</taxon>
        <taxon>Culicidae</taxon>
        <taxon>Culicinae</taxon>
        <taxon>Culicini</taxon>
        <taxon>Culex</taxon>
        <taxon>Culex</taxon>
    </lineage>
</organism>
<name>A0A1Q3FIZ5_CULTA</name>
<evidence type="ECO:0000313" key="10">
    <source>
        <dbReference type="EMBL" id="JAV27472.1"/>
    </source>
</evidence>
<evidence type="ECO:0000256" key="2">
    <source>
        <dbReference type="ARBA" id="ARBA00009899"/>
    </source>
</evidence>
<feature type="domain" description="GST C-terminal" evidence="9">
    <location>
        <begin position="93"/>
        <end position="231"/>
    </location>
</feature>
<dbReference type="SUPFAM" id="SSF52833">
    <property type="entry name" value="Thioredoxin-like"/>
    <property type="match status" value="1"/>
</dbReference>
<dbReference type="InterPro" id="IPR051369">
    <property type="entry name" value="GST_Theta"/>
</dbReference>
<reference evidence="10" key="1">
    <citation type="submission" date="2017-01" db="EMBL/GenBank/DDBJ databases">
        <title>A deep insight into the sialotranscriptome of adult male and female Cluex tarsalis mosquitoes.</title>
        <authorList>
            <person name="Ribeiro J.M."/>
            <person name="Moreira F."/>
            <person name="Bernard K.A."/>
            <person name="Calvo E."/>
        </authorList>
    </citation>
    <scope>NUCLEOTIDE SEQUENCE</scope>
    <source>
        <strain evidence="10">Kern County</strain>
        <tissue evidence="10">Salivary glands</tissue>
    </source>
</reference>
<accession>A0A1Q3FIZ5</accession>
<dbReference type="PANTHER" id="PTHR43917:SF8">
    <property type="entry name" value="GH16740P-RELATED"/>
    <property type="match status" value="1"/>
</dbReference>
<feature type="domain" description="GST N-terminal" evidence="8">
    <location>
        <begin position="4"/>
        <end position="86"/>
    </location>
</feature>
<evidence type="ECO:0000259" key="8">
    <source>
        <dbReference type="PROSITE" id="PS50404"/>
    </source>
</evidence>
<dbReference type="EC" id="2.5.1.18" evidence="4"/>
<dbReference type="InterPro" id="IPR040077">
    <property type="entry name" value="GST_C_Theta"/>
</dbReference>
<dbReference type="InterPro" id="IPR040079">
    <property type="entry name" value="Glutathione_S-Trfase"/>
</dbReference>
<evidence type="ECO:0000256" key="5">
    <source>
        <dbReference type="ARBA" id="ARBA00022490"/>
    </source>
</evidence>
<comment type="similarity">
    <text evidence="2">Belongs to the GST superfamily. Theta family.</text>
</comment>
<dbReference type="SFLD" id="SFLDG00358">
    <property type="entry name" value="Main_(cytGST)"/>
    <property type="match status" value="1"/>
</dbReference>
<dbReference type="InterPro" id="IPR036249">
    <property type="entry name" value="Thioredoxin-like_sf"/>
</dbReference>
<dbReference type="InterPro" id="IPR004045">
    <property type="entry name" value="Glutathione_S-Trfase_N"/>
</dbReference>
<evidence type="ECO:0000256" key="1">
    <source>
        <dbReference type="ARBA" id="ARBA00004496"/>
    </source>
</evidence>
<dbReference type="Pfam" id="PF02798">
    <property type="entry name" value="GST_N"/>
    <property type="match status" value="1"/>
</dbReference>
<evidence type="ECO:0000256" key="6">
    <source>
        <dbReference type="ARBA" id="ARBA00022679"/>
    </source>
</evidence>
<dbReference type="PANTHER" id="PTHR43917">
    <property type="match status" value="1"/>
</dbReference>
<evidence type="ECO:0000256" key="3">
    <source>
        <dbReference type="ARBA" id="ARBA00011738"/>
    </source>
</evidence>
<dbReference type="FunFam" id="1.20.1050.10:FF:000008">
    <property type="entry name" value="Glutathione S-transferase theta-1"/>
    <property type="match status" value="1"/>
</dbReference>
<evidence type="ECO:0000259" key="9">
    <source>
        <dbReference type="PROSITE" id="PS50405"/>
    </source>
</evidence>
<evidence type="ECO:0000256" key="7">
    <source>
        <dbReference type="ARBA" id="ARBA00047960"/>
    </source>
</evidence>
<comment type="subunit">
    <text evidence="3">Homodimer.</text>
</comment>
<proteinExistence type="inferred from homology"/>
<dbReference type="PROSITE" id="PS50404">
    <property type="entry name" value="GST_NTER"/>
    <property type="match status" value="1"/>
</dbReference>
<dbReference type="Pfam" id="PF00043">
    <property type="entry name" value="GST_C"/>
    <property type="match status" value="1"/>
</dbReference>
<dbReference type="SFLD" id="SFLDS00019">
    <property type="entry name" value="Glutathione_Transferase_(cytos"/>
    <property type="match status" value="1"/>
</dbReference>
<dbReference type="CDD" id="cd03050">
    <property type="entry name" value="GST_N_Theta"/>
    <property type="match status" value="1"/>
</dbReference>
<keyword evidence="5" id="KW-0963">Cytoplasm</keyword>
<comment type="subcellular location">
    <subcellularLocation>
        <location evidence="1">Cytoplasm</location>
    </subcellularLocation>
</comment>
<dbReference type="Gene3D" id="3.40.30.10">
    <property type="entry name" value="Glutaredoxin"/>
    <property type="match status" value="1"/>
</dbReference>
<comment type="catalytic activity">
    <reaction evidence="7">
        <text>RX + glutathione = an S-substituted glutathione + a halide anion + H(+)</text>
        <dbReference type="Rhea" id="RHEA:16437"/>
        <dbReference type="ChEBI" id="CHEBI:15378"/>
        <dbReference type="ChEBI" id="CHEBI:16042"/>
        <dbReference type="ChEBI" id="CHEBI:17792"/>
        <dbReference type="ChEBI" id="CHEBI:57925"/>
        <dbReference type="ChEBI" id="CHEBI:90779"/>
        <dbReference type="EC" id="2.5.1.18"/>
    </reaction>
</comment>
<dbReference type="Gene3D" id="1.20.1050.10">
    <property type="match status" value="1"/>
</dbReference>
<dbReference type="SUPFAM" id="SSF47616">
    <property type="entry name" value="GST C-terminal domain-like"/>
    <property type="match status" value="1"/>
</dbReference>
<protein>
    <recommendedName>
        <fullName evidence="4">glutathione transferase</fullName>
        <ecNumber evidence="4">2.5.1.18</ecNumber>
    </recommendedName>
</protein>
<dbReference type="CDD" id="cd03183">
    <property type="entry name" value="GST_C_Theta"/>
    <property type="match status" value="1"/>
</dbReference>
<dbReference type="InterPro" id="IPR040075">
    <property type="entry name" value="GST_N_Theta"/>
</dbReference>
<dbReference type="PROSITE" id="PS50405">
    <property type="entry name" value="GST_CTER"/>
    <property type="match status" value="1"/>
</dbReference>
<dbReference type="GO" id="GO:0004364">
    <property type="term" value="F:glutathione transferase activity"/>
    <property type="evidence" value="ECO:0007669"/>
    <property type="project" value="UniProtKB-EC"/>
</dbReference>
<evidence type="ECO:0000256" key="4">
    <source>
        <dbReference type="ARBA" id="ARBA00012452"/>
    </source>
</evidence>
<dbReference type="InterPro" id="IPR036282">
    <property type="entry name" value="Glutathione-S-Trfase_C_sf"/>
</dbReference>
<keyword evidence="6" id="KW-0808">Transferase</keyword>
<dbReference type="InterPro" id="IPR010987">
    <property type="entry name" value="Glutathione-S-Trfase_C-like"/>
</dbReference>
<sequence length="233" mass="27388">MASRALKYYYDLLSQPSRALYILLEQSKIPYEKCPVALRKLENRTTEFKENVSRFGKVPCIIHGDFKLAENVAILRYLSREIPELPDFWYPRENLARARVDEYLEWQHTAIRAQCAQYFLYVWMTPLFGMELDQAKVERLRKSMTDGLDLFQRVWLDDGKRNFVTGDRLTYADVLAACEIEQPKAAGFDPREGRPQLAAWMERVSKETNPYYDEAHKILYKFTPKEIATPTVK</sequence>